<feature type="transmembrane region" description="Helical" evidence="10">
    <location>
        <begin position="128"/>
        <end position="147"/>
    </location>
</feature>
<evidence type="ECO:0000256" key="7">
    <source>
        <dbReference type="ARBA" id="ARBA00022989"/>
    </source>
</evidence>
<keyword evidence="7 10" id="KW-1133">Transmembrane helix</keyword>
<feature type="transmembrane region" description="Helical" evidence="10">
    <location>
        <begin position="189"/>
        <end position="210"/>
    </location>
</feature>
<evidence type="ECO:0000256" key="8">
    <source>
        <dbReference type="ARBA" id="ARBA00023136"/>
    </source>
</evidence>
<sequence>MTWRGLVVAAIACKLGEATPRRGRGAAIGTRGGRAPPILTPPPRTKKKGALSAALLVAGTTIGAGILALPSVTHASGLVPSSVTLGVAWAFASMAGLLIAEATQAVSPARPLGFVATMGEVLGPVPKLIATAAFGFVCYSLMVAYVAEGGALCAPPRTFGVPPPALFATALGALLEFGSPALIDASNNVFVALVVAAFAAIIAVGAPTIVPARFSRANWSAAPRALPICVLSLVYHTVVPYVVDKLDGDPRLVATALLGGSAVPLAMFLVWNAVVIGAVAADATSIANPLAALRATTNSPALGAAVQIFSQFAIITSAIGLFFGLQSFISDICDVGPADQQTPRQHLCVTLGVLAPPLFFAIVEPNAFMVALDLAGTFGITTLFGLFPALAVWKLRASPSHNPVIKAPGGRATLLLQLALAAFMIGDGLARRLPFSS</sequence>
<reference evidence="11" key="1">
    <citation type="submission" date="2023-01" db="EMBL/GenBank/DDBJ databases">
        <title>Metagenome sequencing of chrysophaentin producing Chrysophaeum taylorii.</title>
        <authorList>
            <person name="Davison J."/>
            <person name="Bewley C."/>
        </authorList>
    </citation>
    <scope>NUCLEOTIDE SEQUENCE</scope>
    <source>
        <strain evidence="11">NIES-1699</strain>
    </source>
</reference>
<dbReference type="PANTHER" id="PTHR32195">
    <property type="entry name" value="OS07G0662800 PROTEIN"/>
    <property type="match status" value="1"/>
</dbReference>
<keyword evidence="4" id="KW-0997">Cell inner membrane</keyword>
<feature type="transmembrane region" description="Helical" evidence="10">
    <location>
        <begin position="346"/>
        <end position="363"/>
    </location>
</feature>
<feature type="region of interest" description="Disordered" evidence="9">
    <location>
        <begin position="22"/>
        <end position="45"/>
    </location>
</feature>
<dbReference type="PANTHER" id="PTHR32195:SF26">
    <property type="entry name" value="TRYPTOPHAN OR TYROSINE TRANSPORTER PROTEIN"/>
    <property type="match status" value="1"/>
</dbReference>
<dbReference type="EMBL" id="JAQMWT010000523">
    <property type="protein sequence ID" value="KAJ8600433.1"/>
    <property type="molecule type" value="Genomic_DNA"/>
</dbReference>
<dbReference type="Gene3D" id="1.20.1740.10">
    <property type="entry name" value="Amino acid/polyamine transporter I"/>
    <property type="match status" value="1"/>
</dbReference>
<evidence type="ECO:0000256" key="4">
    <source>
        <dbReference type="ARBA" id="ARBA00022519"/>
    </source>
</evidence>
<keyword evidence="12" id="KW-1185">Reference proteome</keyword>
<dbReference type="InterPro" id="IPR013059">
    <property type="entry name" value="Trp_tyr_transpt"/>
</dbReference>
<evidence type="ECO:0000256" key="3">
    <source>
        <dbReference type="ARBA" id="ARBA00022475"/>
    </source>
</evidence>
<name>A0AAD7XIB5_9STRA</name>
<feature type="transmembrane region" description="Helical" evidence="10">
    <location>
        <begin position="50"/>
        <end position="72"/>
    </location>
</feature>
<comment type="subcellular location">
    <subcellularLocation>
        <location evidence="1">Cell inner membrane</location>
        <topology evidence="1">Multi-pass membrane protein</topology>
    </subcellularLocation>
</comment>
<proteinExistence type="predicted"/>
<feature type="transmembrane region" description="Helical" evidence="10">
    <location>
        <begin position="255"/>
        <end position="281"/>
    </location>
</feature>
<feature type="transmembrane region" description="Helical" evidence="10">
    <location>
        <begin position="301"/>
        <end position="325"/>
    </location>
</feature>
<accession>A0AAD7XIB5</accession>
<evidence type="ECO:0000313" key="11">
    <source>
        <dbReference type="EMBL" id="KAJ8600433.1"/>
    </source>
</evidence>
<dbReference type="GO" id="GO:0015173">
    <property type="term" value="F:aromatic amino acid transmembrane transporter activity"/>
    <property type="evidence" value="ECO:0007669"/>
    <property type="project" value="InterPro"/>
</dbReference>
<feature type="transmembrane region" description="Helical" evidence="10">
    <location>
        <begin position="78"/>
        <end position="100"/>
    </location>
</feature>
<protein>
    <recommendedName>
        <fullName evidence="13">Tyrosine-specific transport protein</fullName>
    </recommendedName>
</protein>
<dbReference type="Proteomes" id="UP001230188">
    <property type="component" value="Unassembled WGS sequence"/>
</dbReference>
<evidence type="ECO:0000256" key="6">
    <source>
        <dbReference type="ARBA" id="ARBA00022970"/>
    </source>
</evidence>
<evidence type="ECO:0008006" key="13">
    <source>
        <dbReference type="Google" id="ProtNLM"/>
    </source>
</evidence>
<comment type="caution">
    <text evidence="11">The sequence shown here is derived from an EMBL/GenBank/DDBJ whole genome shotgun (WGS) entry which is preliminary data.</text>
</comment>
<dbReference type="GO" id="GO:0005886">
    <property type="term" value="C:plasma membrane"/>
    <property type="evidence" value="ECO:0007669"/>
    <property type="project" value="UniProtKB-SubCell"/>
</dbReference>
<feature type="transmembrane region" description="Helical" evidence="10">
    <location>
        <begin position="159"/>
        <end position="177"/>
    </location>
</feature>
<dbReference type="Pfam" id="PF03222">
    <property type="entry name" value="Trp_Tyr_perm"/>
    <property type="match status" value="1"/>
</dbReference>
<evidence type="ECO:0000256" key="1">
    <source>
        <dbReference type="ARBA" id="ARBA00004429"/>
    </source>
</evidence>
<keyword evidence="5 10" id="KW-0812">Transmembrane</keyword>
<dbReference type="AlphaFoldDB" id="A0AAD7XIB5"/>
<feature type="transmembrane region" description="Helical" evidence="10">
    <location>
        <begin position="225"/>
        <end position="243"/>
    </location>
</feature>
<evidence type="ECO:0000256" key="5">
    <source>
        <dbReference type="ARBA" id="ARBA00022692"/>
    </source>
</evidence>
<dbReference type="GO" id="GO:0003333">
    <property type="term" value="P:amino acid transmembrane transport"/>
    <property type="evidence" value="ECO:0007669"/>
    <property type="project" value="InterPro"/>
</dbReference>
<evidence type="ECO:0000256" key="10">
    <source>
        <dbReference type="SAM" id="Phobius"/>
    </source>
</evidence>
<gene>
    <name evidence="11" type="ORF">CTAYLR_001408</name>
</gene>
<feature type="compositionally biased region" description="Low complexity" evidence="9">
    <location>
        <begin position="25"/>
        <end position="37"/>
    </location>
</feature>
<keyword evidence="3" id="KW-1003">Cell membrane</keyword>
<dbReference type="PRINTS" id="PR00166">
    <property type="entry name" value="AROAAPRMEASE"/>
</dbReference>
<dbReference type="InterPro" id="IPR018227">
    <property type="entry name" value="Amino_acid_transport_2"/>
</dbReference>
<evidence type="ECO:0000313" key="12">
    <source>
        <dbReference type="Proteomes" id="UP001230188"/>
    </source>
</evidence>
<evidence type="ECO:0000256" key="2">
    <source>
        <dbReference type="ARBA" id="ARBA00022448"/>
    </source>
</evidence>
<keyword evidence="8 10" id="KW-0472">Membrane</keyword>
<keyword evidence="2" id="KW-0813">Transport</keyword>
<organism evidence="11 12">
    <name type="scientific">Chrysophaeum taylorii</name>
    <dbReference type="NCBI Taxonomy" id="2483200"/>
    <lineage>
        <taxon>Eukaryota</taxon>
        <taxon>Sar</taxon>
        <taxon>Stramenopiles</taxon>
        <taxon>Ochrophyta</taxon>
        <taxon>Pelagophyceae</taxon>
        <taxon>Pelagomonadales</taxon>
        <taxon>Pelagomonadaceae</taxon>
        <taxon>Chrysophaeum</taxon>
    </lineage>
</organism>
<keyword evidence="6" id="KW-0029">Amino-acid transport</keyword>
<feature type="transmembrane region" description="Helical" evidence="10">
    <location>
        <begin position="369"/>
        <end position="393"/>
    </location>
</feature>
<evidence type="ECO:0000256" key="9">
    <source>
        <dbReference type="SAM" id="MobiDB-lite"/>
    </source>
</evidence>